<dbReference type="PANTHER" id="PTHR35463:SF10">
    <property type="entry name" value="TRANSMEMBRANE PROTEIN"/>
    <property type="match status" value="1"/>
</dbReference>
<accession>A0ABU6T9J9</accession>
<keyword evidence="1" id="KW-0732">Signal</keyword>
<name>A0ABU6T9J9_9FABA</name>
<evidence type="ECO:0000313" key="3">
    <source>
        <dbReference type="Proteomes" id="UP001341840"/>
    </source>
</evidence>
<protein>
    <submittedName>
        <fullName evidence="2">Uncharacterized protein</fullName>
    </submittedName>
</protein>
<organism evidence="2 3">
    <name type="scientific">Stylosanthes scabra</name>
    <dbReference type="NCBI Taxonomy" id="79078"/>
    <lineage>
        <taxon>Eukaryota</taxon>
        <taxon>Viridiplantae</taxon>
        <taxon>Streptophyta</taxon>
        <taxon>Embryophyta</taxon>
        <taxon>Tracheophyta</taxon>
        <taxon>Spermatophyta</taxon>
        <taxon>Magnoliopsida</taxon>
        <taxon>eudicotyledons</taxon>
        <taxon>Gunneridae</taxon>
        <taxon>Pentapetalae</taxon>
        <taxon>rosids</taxon>
        <taxon>fabids</taxon>
        <taxon>Fabales</taxon>
        <taxon>Fabaceae</taxon>
        <taxon>Papilionoideae</taxon>
        <taxon>50 kb inversion clade</taxon>
        <taxon>dalbergioids sensu lato</taxon>
        <taxon>Dalbergieae</taxon>
        <taxon>Pterocarpus clade</taxon>
        <taxon>Stylosanthes</taxon>
    </lineage>
</organism>
<feature type="chain" id="PRO_5046747894" evidence="1">
    <location>
        <begin position="25"/>
        <end position="138"/>
    </location>
</feature>
<sequence length="138" mass="14877">MENLRVMTLFFLLCSPLLILQVNAKDDVQNQPQENPSSLSKILTDTISLLKTSQATSWEKIKAVIHEMRKQYSPSSLEGAGETQAEVGSGGVKGTVKESVAKNLEKTKETVVESAKSTANVAKEGAQKIAGKESDAEL</sequence>
<dbReference type="Proteomes" id="UP001341840">
    <property type="component" value="Unassembled WGS sequence"/>
</dbReference>
<comment type="caution">
    <text evidence="2">The sequence shown here is derived from an EMBL/GenBank/DDBJ whole genome shotgun (WGS) entry which is preliminary data.</text>
</comment>
<reference evidence="2 3" key="1">
    <citation type="journal article" date="2023" name="Plants (Basel)">
        <title>Bridging the Gap: Combining Genomics and Transcriptomics Approaches to Understand Stylosanthes scabra, an Orphan Legume from the Brazilian Caatinga.</title>
        <authorList>
            <person name="Ferreira-Neto J.R.C."/>
            <person name="da Silva M.D."/>
            <person name="Binneck E."/>
            <person name="de Melo N.F."/>
            <person name="da Silva R.H."/>
            <person name="de Melo A.L.T.M."/>
            <person name="Pandolfi V."/>
            <person name="Bustamante F.O."/>
            <person name="Brasileiro-Vidal A.C."/>
            <person name="Benko-Iseppon A.M."/>
        </authorList>
    </citation>
    <scope>NUCLEOTIDE SEQUENCE [LARGE SCALE GENOMIC DNA]</scope>
    <source>
        <tissue evidence="2">Leaves</tissue>
    </source>
</reference>
<feature type="signal peptide" evidence="1">
    <location>
        <begin position="1"/>
        <end position="24"/>
    </location>
</feature>
<dbReference type="EMBL" id="JASCZI010090710">
    <property type="protein sequence ID" value="MED6145392.1"/>
    <property type="molecule type" value="Genomic_DNA"/>
</dbReference>
<gene>
    <name evidence="2" type="ORF">PIB30_024751</name>
</gene>
<evidence type="ECO:0000256" key="1">
    <source>
        <dbReference type="SAM" id="SignalP"/>
    </source>
</evidence>
<dbReference type="PANTHER" id="PTHR35463">
    <property type="entry name" value="TRANSMEMBRANE PROTEIN"/>
    <property type="match status" value="1"/>
</dbReference>
<keyword evidence="3" id="KW-1185">Reference proteome</keyword>
<proteinExistence type="predicted"/>
<evidence type="ECO:0000313" key="2">
    <source>
        <dbReference type="EMBL" id="MED6145392.1"/>
    </source>
</evidence>